<gene>
    <name evidence="1" type="ORF">A4H97_10055</name>
</gene>
<dbReference type="RefSeq" id="WP_081202754.1">
    <property type="nucleotide sequence ID" value="NZ_FOCZ01000006.1"/>
</dbReference>
<keyword evidence="2" id="KW-1185">Reference proteome</keyword>
<dbReference type="STRING" id="354355.SAMN05660816_03531"/>
<proteinExistence type="predicted"/>
<dbReference type="AlphaFoldDB" id="A0A1V9EF01"/>
<sequence length="138" mass="16522">MKKVIKPFKGLDDIEFGLPLKKVQEMVNIHESTETDKYLKETKIFGDKINYVFNKDILVTFEMHYQEGVFFNDIDIFNAKDIDALLRGFKYETKKDYIHIQEIGMILMSFKKKDLTKRELWFYSKEMITELETFLDVV</sequence>
<evidence type="ECO:0000313" key="1">
    <source>
        <dbReference type="EMBL" id="OQP44696.1"/>
    </source>
</evidence>
<organism evidence="1 2">
    <name type="scientific">Niastella yeongjuensis</name>
    <dbReference type="NCBI Taxonomy" id="354355"/>
    <lineage>
        <taxon>Bacteria</taxon>
        <taxon>Pseudomonadati</taxon>
        <taxon>Bacteroidota</taxon>
        <taxon>Chitinophagia</taxon>
        <taxon>Chitinophagales</taxon>
        <taxon>Chitinophagaceae</taxon>
        <taxon>Niastella</taxon>
    </lineage>
</organism>
<dbReference type="Proteomes" id="UP000192610">
    <property type="component" value="Unassembled WGS sequence"/>
</dbReference>
<comment type="caution">
    <text evidence="1">The sequence shown here is derived from an EMBL/GenBank/DDBJ whole genome shotgun (WGS) entry which is preliminary data.</text>
</comment>
<evidence type="ECO:0000313" key="2">
    <source>
        <dbReference type="Proteomes" id="UP000192610"/>
    </source>
</evidence>
<accession>A0A1V9EF01</accession>
<dbReference type="EMBL" id="LVXG01000034">
    <property type="protein sequence ID" value="OQP44696.1"/>
    <property type="molecule type" value="Genomic_DNA"/>
</dbReference>
<name>A0A1V9EF01_9BACT</name>
<reference evidence="2" key="1">
    <citation type="submission" date="2016-04" db="EMBL/GenBank/DDBJ databases">
        <authorList>
            <person name="Chen L."/>
            <person name="Zhuang W."/>
            <person name="Wang G."/>
        </authorList>
    </citation>
    <scope>NUCLEOTIDE SEQUENCE [LARGE SCALE GENOMIC DNA]</scope>
    <source>
        <strain evidence="2">17621</strain>
    </source>
</reference>
<protein>
    <submittedName>
        <fullName evidence="1">Uncharacterized protein</fullName>
    </submittedName>
</protein>